<keyword evidence="6" id="KW-1185">Reference proteome</keyword>
<dbReference type="AlphaFoldDB" id="A0A3D8Y419"/>
<dbReference type="Pfam" id="PF01408">
    <property type="entry name" value="GFO_IDH_MocA"/>
    <property type="match status" value="1"/>
</dbReference>
<proteinExistence type="inferred from homology"/>
<keyword evidence="2" id="KW-0560">Oxidoreductase</keyword>
<sequence>MEIALPTHYPEPLTRRPIMIVGAGGVVRDAHLPAYKKAGFDLAGITDIDPDKAQQLAEQFGVKCIFSDIEEAVSVLPENTIYDLATTPDQFLNLLPFLPDGAAVLLQKPFGSNGAQTQAIYDLCKSKKLMACVNFQLRFAPAVVAARYLIDNGFIGQVYDLEMRLTTHTPWEIFPLSAYADRLEIMYHSIHYIDLIRSFLDEPASVMAKTCGHPLKSFDSTRSTILLDYGDTVRAVINTNHDHNFGNRHQESYLKIEGTKGAVKIGLGVLLNYPEGLPDTFEYYIEGEDGKGEWRSPAIEGTWFPDAFAGSMRSLMSYAEGNAISLPTSVDDAFRTMHWVECAYRSSVLGGVSVL</sequence>
<feature type="domain" description="GFO/IDH/MocA-like oxidoreductase" evidence="4">
    <location>
        <begin position="144"/>
        <end position="263"/>
    </location>
</feature>
<evidence type="ECO:0000313" key="6">
    <source>
        <dbReference type="Proteomes" id="UP000256373"/>
    </source>
</evidence>
<dbReference type="InterPro" id="IPR000683">
    <property type="entry name" value="Gfo/Idh/MocA-like_OxRdtase_N"/>
</dbReference>
<feature type="domain" description="Gfo/Idh/MocA-like oxidoreductase N-terminal" evidence="3">
    <location>
        <begin position="18"/>
        <end position="135"/>
    </location>
</feature>
<dbReference type="InterPro" id="IPR036291">
    <property type="entry name" value="NAD(P)-bd_dom_sf"/>
</dbReference>
<name>A0A3D8Y419_9BACT</name>
<dbReference type="GO" id="GO:0000166">
    <property type="term" value="F:nucleotide binding"/>
    <property type="evidence" value="ECO:0007669"/>
    <property type="project" value="InterPro"/>
</dbReference>
<dbReference type="OrthoDB" id="6183734at2"/>
<dbReference type="Gene3D" id="3.40.50.720">
    <property type="entry name" value="NAD(P)-binding Rossmann-like Domain"/>
    <property type="match status" value="1"/>
</dbReference>
<protein>
    <submittedName>
        <fullName evidence="5">Gfo/Idh/MocA family oxidoreductase</fullName>
    </submittedName>
</protein>
<evidence type="ECO:0000256" key="1">
    <source>
        <dbReference type="ARBA" id="ARBA00010928"/>
    </source>
</evidence>
<evidence type="ECO:0000259" key="4">
    <source>
        <dbReference type="Pfam" id="PF22725"/>
    </source>
</evidence>
<comment type="similarity">
    <text evidence="1">Belongs to the Gfo/Idh/MocA family.</text>
</comment>
<dbReference type="SUPFAM" id="SSF51735">
    <property type="entry name" value="NAD(P)-binding Rossmann-fold domains"/>
    <property type="match status" value="1"/>
</dbReference>
<dbReference type="PANTHER" id="PTHR43708:SF5">
    <property type="entry name" value="CONSERVED EXPRESSED OXIDOREDUCTASE (EUROFUNG)-RELATED"/>
    <property type="match status" value="1"/>
</dbReference>
<dbReference type="InterPro" id="IPR051317">
    <property type="entry name" value="Gfo/Idh/MocA_oxidoreduct"/>
</dbReference>
<evidence type="ECO:0000256" key="2">
    <source>
        <dbReference type="ARBA" id="ARBA00023002"/>
    </source>
</evidence>
<dbReference type="Pfam" id="PF22725">
    <property type="entry name" value="GFO_IDH_MocA_C3"/>
    <property type="match status" value="1"/>
</dbReference>
<dbReference type="Gene3D" id="3.30.360.10">
    <property type="entry name" value="Dihydrodipicolinate Reductase, domain 2"/>
    <property type="match status" value="1"/>
</dbReference>
<evidence type="ECO:0000259" key="3">
    <source>
        <dbReference type="Pfam" id="PF01408"/>
    </source>
</evidence>
<dbReference type="Proteomes" id="UP000256373">
    <property type="component" value="Unassembled WGS sequence"/>
</dbReference>
<comment type="caution">
    <text evidence="5">The sequence shown here is derived from an EMBL/GenBank/DDBJ whole genome shotgun (WGS) entry which is preliminary data.</text>
</comment>
<dbReference type="PANTHER" id="PTHR43708">
    <property type="entry name" value="CONSERVED EXPRESSED OXIDOREDUCTASE (EUROFUNG)"/>
    <property type="match status" value="1"/>
</dbReference>
<dbReference type="RefSeq" id="WP_115834225.1">
    <property type="nucleotide sequence ID" value="NZ_QNUL01000044.1"/>
</dbReference>
<accession>A0A3D8Y419</accession>
<dbReference type="InterPro" id="IPR055170">
    <property type="entry name" value="GFO_IDH_MocA-like_dom"/>
</dbReference>
<dbReference type="SUPFAM" id="SSF55347">
    <property type="entry name" value="Glyceraldehyde-3-phosphate dehydrogenase-like, C-terminal domain"/>
    <property type="match status" value="1"/>
</dbReference>
<organism evidence="5 6">
    <name type="scientific">Dyadobacter luteus</name>
    <dbReference type="NCBI Taxonomy" id="2259619"/>
    <lineage>
        <taxon>Bacteria</taxon>
        <taxon>Pseudomonadati</taxon>
        <taxon>Bacteroidota</taxon>
        <taxon>Cytophagia</taxon>
        <taxon>Cytophagales</taxon>
        <taxon>Spirosomataceae</taxon>
        <taxon>Dyadobacter</taxon>
    </lineage>
</organism>
<reference evidence="5 6" key="1">
    <citation type="submission" date="2018-07" db="EMBL/GenBank/DDBJ databases">
        <title>Dyadobacter roseus sp. nov., isolated from rose rhizosphere soil.</title>
        <authorList>
            <person name="Chen L."/>
        </authorList>
    </citation>
    <scope>NUCLEOTIDE SEQUENCE [LARGE SCALE GENOMIC DNA]</scope>
    <source>
        <strain evidence="5 6">RS19</strain>
    </source>
</reference>
<gene>
    <name evidence="5" type="ORF">DSL64_27720</name>
</gene>
<dbReference type="GO" id="GO:0016491">
    <property type="term" value="F:oxidoreductase activity"/>
    <property type="evidence" value="ECO:0007669"/>
    <property type="project" value="UniProtKB-KW"/>
</dbReference>
<evidence type="ECO:0000313" key="5">
    <source>
        <dbReference type="EMBL" id="REA55718.1"/>
    </source>
</evidence>
<dbReference type="EMBL" id="QNUL01000044">
    <property type="protein sequence ID" value="REA55718.1"/>
    <property type="molecule type" value="Genomic_DNA"/>
</dbReference>